<comment type="caution">
    <text evidence="1">The sequence shown here is derived from an EMBL/GenBank/DDBJ whole genome shotgun (WGS) entry which is preliminary data.</text>
</comment>
<sequence>MTHQSRILHQTQIYLADSLFSGGTPVLVEASYGHKAKTCLQSSDSDFKPMRQYPSTLCIAGGAGITAIVPAVNTSGLYGCVGKTKLYSGVRHQGLVDAVESMLPQTDSSNSKWAHIVERITVESRSTSGRFWNWSWNAPETLG</sequence>
<proteinExistence type="predicted"/>
<evidence type="ECO:0000313" key="2">
    <source>
        <dbReference type="Proteomes" id="UP001498421"/>
    </source>
</evidence>
<evidence type="ECO:0000313" key="1">
    <source>
        <dbReference type="EMBL" id="KAK7423231.1"/>
    </source>
</evidence>
<accession>A0ABR1HQG8</accession>
<dbReference type="EMBL" id="JAZAVK010000100">
    <property type="protein sequence ID" value="KAK7423231.1"/>
    <property type="molecule type" value="Genomic_DNA"/>
</dbReference>
<dbReference type="InterPro" id="IPR039261">
    <property type="entry name" value="FNR_nucleotide-bd"/>
</dbReference>
<gene>
    <name evidence="1" type="ORF">QQZ08_009127</name>
</gene>
<reference evidence="1 2" key="1">
    <citation type="journal article" date="2025" name="Microbiol. Resour. Announc.">
        <title>Draft genome sequences for Neonectria magnoliae and Neonectria punicea, canker pathogens of Liriodendron tulipifera and Acer saccharum in West Virginia.</title>
        <authorList>
            <person name="Petronek H.M."/>
            <person name="Kasson M.T."/>
            <person name="Metheny A.M."/>
            <person name="Stauder C.M."/>
            <person name="Lovett B."/>
            <person name="Lynch S.C."/>
            <person name="Garnas J.R."/>
            <person name="Kasson L.R."/>
            <person name="Stajich J.E."/>
        </authorList>
    </citation>
    <scope>NUCLEOTIDE SEQUENCE [LARGE SCALE GENOMIC DNA]</scope>
    <source>
        <strain evidence="1 2">NRRL 64651</strain>
    </source>
</reference>
<protein>
    <submittedName>
        <fullName evidence="1">Uncharacterized protein</fullName>
    </submittedName>
</protein>
<dbReference type="Proteomes" id="UP001498421">
    <property type="component" value="Unassembled WGS sequence"/>
</dbReference>
<name>A0ABR1HQG8_9HYPO</name>
<organism evidence="1 2">
    <name type="scientific">Neonectria magnoliae</name>
    <dbReference type="NCBI Taxonomy" id="2732573"/>
    <lineage>
        <taxon>Eukaryota</taxon>
        <taxon>Fungi</taxon>
        <taxon>Dikarya</taxon>
        <taxon>Ascomycota</taxon>
        <taxon>Pezizomycotina</taxon>
        <taxon>Sordariomycetes</taxon>
        <taxon>Hypocreomycetidae</taxon>
        <taxon>Hypocreales</taxon>
        <taxon>Nectriaceae</taxon>
        <taxon>Neonectria</taxon>
    </lineage>
</organism>
<dbReference type="SUPFAM" id="SSF52343">
    <property type="entry name" value="Ferredoxin reductase-like, C-terminal NADP-linked domain"/>
    <property type="match status" value="1"/>
</dbReference>
<keyword evidence="2" id="KW-1185">Reference proteome</keyword>